<dbReference type="SUPFAM" id="SSF54171">
    <property type="entry name" value="DNA-binding domain"/>
    <property type="match status" value="1"/>
</dbReference>
<gene>
    <name evidence="1" type="ORF">INF30_08470</name>
</gene>
<reference evidence="1 2" key="1">
    <citation type="submission" date="2020-10" db="EMBL/GenBank/DDBJ databases">
        <title>ChiBAC.</title>
        <authorList>
            <person name="Zenner C."/>
            <person name="Hitch T.C.A."/>
            <person name="Clavel T."/>
        </authorList>
    </citation>
    <scope>NUCLEOTIDE SEQUENCE [LARGE SCALE GENOMIC DNA]</scope>
    <source>
        <strain evidence="1 2">DSM 108991</strain>
    </source>
</reference>
<keyword evidence="2" id="KW-1185">Reference proteome</keyword>
<protein>
    <submittedName>
        <fullName evidence="1">Transcriptional regulator</fullName>
    </submittedName>
</protein>
<evidence type="ECO:0000313" key="2">
    <source>
        <dbReference type="Proteomes" id="UP000758652"/>
    </source>
</evidence>
<organism evidence="1 2">
    <name type="scientific">Claveliimonas monacensis</name>
    <dbReference type="NCBI Taxonomy" id="2779351"/>
    <lineage>
        <taxon>Bacteria</taxon>
        <taxon>Bacillati</taxon>
        <taxon>Bacillota</taxon>
        <taxon>Clostridia</taxon>
        <taxon>Lachnospirales</taxon>
        <taxon>Lachnospiraceae</taxon>
        <taxon>Claveliimonas</taxon>
    </lineage>
</organism>
<proteinExistence type="predicted"/>
<comment type="caution">
    <text evidence="1">The sequence shown here is derived from an EMBL/GenBank/DDBJ whole genome shotgun (WGS) entry which is preliminary data.</text>
</comment>
<name>A0ABR9RJZ3_9FIRM</name>
<dbReference type="InterPro" id="IPR016177">
    <property type="entry name" value="DNA-bd_dom_sf"/>
</dbReference>
<dbReference type="RefSeq" id="WP_191384140.1">
    <property type="nucleotide sequence ID" value="NZ_JADCKL010000005.1"/>
</dbReference>
<accession>A0ABR9RJZ3</accession>
<evidence type="ECO:0000313" key="1">
    <source>
        <dbReference type="EMBL" id="MBE5063295.1"/>
    </source>
</evidence>
<sequence length="324" mass="37056">MRKQAYKKDLTGQRFGHLTVLEKTDRTEQKYRVWRCRCDCGQEIFVNTKRLKNGTVADCGCIPRSSARRGSIAEDLTGRVFGHLTVLGRAENKYGRTCWLCRCDCGNEKAVTARDLKAGKVKSCGCRSHEHGHNRVDLTGRKFGRLTALRPTDRRDRKGSVYWECQCDCGRVAEVTEDALVRESVMSCGCLRNENRSKIREKLHRIDGTCVEILEKRKSRKDNTSGFRGVFRTGNGKYRVNIGFKGQRFYLGTYQDYGEAVKVRLQAEELIHGGFLEAYYRWKEKAASDPSWALRHPLEFEVEKKEGELVINGSVKETVPRPDS</sequence>
<dbReference type="EMBL" id="JADCKL010000005">
    <property type="protein sequence ID" value="MBE5063295.1"/>
    <property type="molecule type" value="Genomic_DNA"/>
</dbReference>
<dbReference type="Proteomes" id="UP000758652">
    <property type="component" value="Unassembled WGS sequence"/>
</dbReference>